<evidence type="ECO:0000313" key="3">
    <source>
        <dbReference type="Proteomes" id="UP000198875"/>
    </source>
</evidence>
<feature type="transmembrane region" description="Helical" evidence="1">
    <location>
        <begin position="68"/>
        <end position="86"/>
    </location>
</feature>
<keyword evidence="1" id="KW-0812">Transmembrane</keyword>
<evidence type="ECO:0000256" key="1">
    <source>
        <dbReference type="SAM" id="Phobius"/>
    </source>
</evidence>
<protein>
    <recommendedName>
        <fullName evidence="4">Integral membrane protein</fullName>
    </recommendedName>
</protein>
<proteinExistence type="predicted"/>
<organism evidence="2 3">
    <name type="scientific">Mycobacterium bohemicum DSM 44277</name>
    <dbReference type="NCBI Taxonomy" id="1236609"/>
    <lineage>
        <taxon>Bacteria</taxon>
        <taxon>Bacillati</taxon>
        <taxon>Actinomycetota</taxon>
        <taxon>Actinomycetes</taxon>
        <taxon>Mycobacteriales</taxon>
        <taxon>Mycobacteriaceae</taxon>
        <taxon>Mycobacterium</taxon>
    </lineage>
</organism>
<reference evidence="2 3" key="1">
    <citation type="submission" date="2015-03" db="EMBL/GenBank/DDBJ databases">
        <authorList>
            <person name="Murphy D."/>
        </authorList>
    </citation>
    <scope>NUCLEOTIDE SEQUENCE [LARGE SCALE GENOMIC DNA]</scope>
    <source>
        <strain evidence="2 3">DSM 44277</strain>
    </source>
</reference>
<name>A0A0U0W6C9_MYCBE</name>
<dbReference type="AlphaFoldDB" id="A0A0U0W6C9"/>
<dbReference type="Proteomes" id="UP000198875">
    <property type="component" value="Unassembled WGS sequence"/>
</dbReference>
<accession>A0A0U0W6C9</accession>
<evidence type="ECO:0008006" key="4">
    <source>
        <dbReference type="Google" id="ProtNLM"/>
    </source>
</evidence>
<feature type="transmembrane region" description="Helical" evidence="1">
    <location>
        <begin position="12"/>
        <end position="32"/>
    </location>
</feature>
<feature type="transmembrane region" description="Helical" evidence="1">
    <location>
        <begin position="98"/>
        <end position="117"/>
    </location>
</feature>
<feature type="transmembrane region" description="Helical" evidence="1">
    <location>
        <begin position="44"/>
        <end position="61"/>
    </location>
</feature>
<keyword evidence="1" id="KW-0472">Membrane</keyword>
<evidence type="ECO:0000313" key="2">
    <source>
        <dbReference type="EMBL" id="CPR07173.1"/>
    </source>
</evidence>
<dbReference type="EMBL" id="CSTD01000001">
    <property type="protein sequence ID" value="CPR07173.1"/>
    <property type="molecule type" value="Genomic_DNA"/>
</dbReference>
<sequence length="127" mass="13141">MRSGRRAGPALAGAYCVFAGVSEIWVGITGNWLGLLSKPLKPSFRTVLVGACYVAAGISVLSKRKTGLLLGIVFTLLEVVGRVHLVRIGTFPSTGPDVIKSVVGGGIALGIAAYLGTEWRKFAAVAA</sequence>
<gene>
    <name evidence="2" type="ORF">BN971_00944</name>
</gene>
<keyword evidence="1" id="KW-1133">Transmembrane helix</keyword>